<evidence type="ECO:0000256" key="1">
    <source>
        <dbReference type="SAM" id="Phobius"/>
    </source>
</evidence>
<comment type="caution">
    <text evidence="3">The sequence shown here is derived from an EMBL/GenBank/DDBJ whole genome shotgun (WGS) entry which is preliminary data.</text>
</comment>
<accession>A0A6I2MBZ2</accession>
<organism evidence="3 4">
    <name type="scientific">Metabacillus idriensis</name>
    <dbReference type="NCBI Taxonomy" id="324768"/>
    <lineage>
        <taxon>Bacteria</taxon>
        <taxon>Bacillati</taxon>
        <taxon>Bacillota</taxon>
        <taxon>Bacilli</taxon>
        <taxon>Bacillales</taxon>
        <taxon>Bacillaceae</taxon>
        <taxon>Metabacillus</taxon>
    </lineage>
</organism>
<dbReference type="Gene3D" id="1.10.287.70">
    <property type="match status" value="1"/>
</dbReference>
<sequence length="170" mass="19268">MKAKREFNKKKLYIYLAINIFMITLVLAETFLTLDIPHNILFAALLVMLLICLYFLFEFIISIPKTEESLQSIFTGSGLLLTLIITTYANLYMQIYRIKGEKSFKFSGKELSGDDFLYYSITTFTTTGFGDITSIGVISNMIAASEMLIGFIISTLFMAIITSKLIKNLK</sequence>
<evidence type="ECO:0000259" key="2">
    <source>
        <dbReference type="Pfam" id="PF07885"/>
    </source>
</evidence>
<dbReference type="Pfam" id="PF07885">
    <property type="entry name" value="Ion_trans_2"/>
    <property type="match status" value="1"/>
</dbReference>
<proteinExistence type="predicted"/>
<name>A0A6I2MBZ2_9BACI</name>
<protein>
    <recommendedName>
        <fullName evidence="2">Potassium channel domain-containing protein</fullName>
    </recommendedName>
</protein>
<keyword evidence="4" id="KW-1185">Reference proteome</keyword>
<keyword evidence="1" id="KW-1133">Transmembrane helix</keyword>
<feature type="transmembrane region" description="Helical" evidence="1">
    <location>
        <begin position="116"/>
        <end position="138"/>
    </location>
</feature>
<dbReference type="RefSeq" id="WP_070877471.1">
    <property type="nucleotide sequence ID" value="NZ_CAJFZX010000006.1"/>
</dbReference>
<dbReference type="SUPFAM" id="SSF81324">
    <property type="entry name" value="Voltage-gated potassium channels"/>
    <property type="match status" value="1"/>
</dbReference>
<feature type="transmembrane region" description="Helical" evidence="1">
    <location>
        <begin position="73"/>
        <end position="96"/>
    </location>
</feature>
<dbReference type="InterPro" id="IPR013099">
    <property type="entry name" value="K_chnl_dom"/>
</dbReference>
<evidence type="ECO:0000313" key="3">
    <source>
        <dbReference type="EMBL" id="MRX53921.1"/>
    </source>
</evidence>
<keyword evidence="1" id="KW-0812">Transmembrane</keyword>
<feature type="transmembrane region" description="Helical" evidence="1">
    <location>
        <begin position="147"/>
        <end position="166"/>
    </location>
</feature>
<gene>
    <name evidence="3" type="ORF">GJU41_08040</name>
</gene>
<feature type="transmembrane region" description="Helical" evidence="1">
    <location>
        <begin position="12"/>
        <end position="34"/>
    </location>
</feature>
<dbReference type="EMBL" id="WKKF01000001">
    <property type="protein sequence ID" value="MRX53921.1"/>
    <property type="molecule type" value="Genomic_DNA"/>
</dbReference>
<evidence type="ECO:0000313" key="4">
    <source>
        <dbReference type="Proteomes" id="UP000441585"/>
    </source>
</evidence>
<reference evidence="3 4" key="1">
    <citation type="submission" date="2019-11" db="EMBL/GenBank/DDBJ databases">
        <title>Bacillus idriensis genome.</title>
        <authorList>
            <person name="Konopka E.N."/>
            <person name="Newman J.D."/>
        </authorList>
    </citation>
    <scope>NUCLEOTIDE SEQUENCE [LARGE SCALE GENOMIC DNA]</scope>
    <source>
        <strain evidence="3 4">DSM 19097</strain>
    </source>
</reference>
<feature type="transmembrane region" description="Helical" evidence="1">
    <location>
        <begin position="40"/>
        <end position="61"/>
    </location>
</feature>
<feature type="domain" description="Potassium channel" evidence="2">
    <location>
        <begin position="108"/>
        <end position="166"/>
    </location>
</feature>
<dbReference type="Proteomes" id="UP000441585">
    <property type="component" value="Unassembled WGS sequence"/>
</dbReference>
<keyword evidence="1" id="KW-0472">Membrane</keyword>
<dbReference type="AlphaFoldDB" id="A0A6I2MBZ2"/>